<keyword evidence="2" id="KW-0645">Protease</keyword>
<dbReference type="InterPro" id="IPR036709">
    <property type="entry name" value="Autotransporte_beta_dom_sf"/>
</dbReference>
<dbReference type="SMART" id="SM00869">
    <property type="entry name" value="Autotransporter"/>
    <property type="match status" value="1"/>
</dbReference>
<proteinExistence type="predicted"/>
<dbReference type="GO" id="GO:0006508">
    <property type="term" value="P:proteolysis"/>
    <property type="evidence" value="ECO:0007669"/>
    <property type="project" value="UniProtKB-KW"/>
</dbReference>
<evidence type="ECO:0000313" key="2">
    <source>
        <dbReference type="EMBL" id="VVE85119.1"/>
    </source>
</evidence>
<dbReference type="InterPro" id="IPR005546">
    <property type="entry name" value="Autotransporte_beta"/>
</dbReference>
<dbReference type="SUPFAM" id="SSF103515">
    <property type="entry name" value="Autotransporter"/>
    <property type="match status" value="1"/>
</dbReference>
<evidence type="ECO:0000259" key="1">
    <source>
        <dbReference type="PROSITE" id="PS51208"/>
    </source>
</evidence>
<dbReference type="Gene3D" id="2.40.128.130">
    <property type="entry name" value="Autotransporter beta-domain"/>
    <property type="match status" value="1"/>
</dbReference>
<gene>
    <name evidence="2" type="ORF">PSP31121_05101</name>
</gene>
<keyword evidence="2" id="KW-0378">Hydrolase</keyword>
<evidence type="ECO:0000313" key="3">
    <source>
        <dbReference type="Proteomes" id="UP000335538"/>
    </source>
</evidence>
<dbReference type="PROSITE" id="PS51208">
    <property type="entry name" value="AUTOTRANSPORTER"/>
    <property type="match status" value="1"/>
</dbReference>
<reference evidence="2 3" key="1">
    <citation type="submission" date="2019-08" db="EMBL/GenBank/DDBJ databases">
        <authorList>
            <person name="Peeters C."/>
        </authorList>
    </citation>
    <scope>NUCLEOTIDE SEQUENCE [LARGE SCALE GENOMIC DNA]</scope>
    <source>
        <strain evidence="2 3">LMG 31121</strain>
    </source>
</reference>
<accession>A0A5E5BGS4</accession>
<organism evidence="2 3">
    <name type="scientific">Pandoraea sputorum</name>
    <dbReference type="NCBI Taxonomy" id="93222"/>
    <lineage>
        <taxon>Bacteria</taxon>
        <taxon>Pseudomonadati</taxon>
        <taxon>Pseudomonadota</taxon>
        <taxon>Betaproteobacteria</taxon>
        <taxon>Burkholderiales</taxon>
        <taxon>Burkholderiaceae</taxon>
        <taxon>Pandoraea</taxon>
    </lineage>
</organism>
<dbReference type="EC" id="3.4.21.-" evidence="2"/>
<protein>
    <submittedName>
        <fullName evidence="2">Extracellular serine protease</fullName>
        <ecNumber evidence="2">3.4.21.-</ecNumber>
    </submittedName>
</protein>
<dbReference type="Pfam" id="PF03797">
    <property type="entry name" value="Autotransporter"/>
    <property type="match status" value="1"/>
</dbReference>
<dbReference type="EMBL" id="CABPSR010000023">
    <property type="protein sequence ID" value="VVE85119.1"/>
    <property type="molecule type" value="Genomic_DNA"/>
</dbReference>
<dbReference type="GO" id="GO:0008233">
    <property type="term" value="F:peptidase activity"/>
    <property type="evidence" value="ECO:0007669"/>
    <property type="project" value="UniProtKB-KW"/>
</dbReference>
<name>A0A5E5BGS4_9BURK</name>
<dbReference type="AlphaFoldDB" id="A0A5E5BGS4"/>
<feature type="domain" description="Autotransporter" evidence="1">
    <location>
        <begin position="101"/>
        <end position="382"/>
    </location>
</feature>
<sequence>MLYPNGAVQLELDRNDVRYGEVGSGTNQQNVGEALEGVYAQGGNAVTDQLNIMTTAQAQQALKGLAADEIPSYLSVAEQRMDTLYTTVAGRLAQASREPQSDTVRRGVWAQLQYNGMHTGGQMPLGSPSVTANLGSIAAGYDQALNDQVRVGAAVSVELGSLQFKDRNASGNSTGAQVLAYGSVEPRGTRFYVNGMVGMGGWHNQLDRRVSVGPLAERASGGFNTEAVGAYAEGGIKLAYRVLEIRPYVGTRLNWIRQAGFSESGAPLMGVSADSMSTTHPATLLGVRVASATGVAKLSWEANVAWQHRYGNTSQRASLAFTGSPGQDWTVFGTPLDRDTAHVDATLRYALKPKSSVFLRLATDVGASTTVYSVNAGAQVKF</sequence>
<dbReference type="Proteomes" id="UP000335538">
    <property type="component" value="Unassembled WGS sequence"/>
</dbReference>